<accession>H2Z2C0</accession>
<reference evidence="4" key="2">
    <citation type="submission" date="2025-08" db="UniProtKB">
        <authorList>
            <consortium name="Ensembl"/>
        </authorList>
    </citation>
    <scope>IDENTIFICATION</scope>
</reference>
<evidence type="ECO:0000256" key="1">
    <source>
        <dbReference type="ARBA" id="ARBA00001933"/>
    </source>
</evidence>
<keyword evidence="5" id="KW-1185">Reference proteome</keyword>
<name>H2Z2C0_CIOSA</name>
<organism evidence="4 5">
    <name type="scientific">Ciona savignyi</name>
    <name type="common">Pacific transparent sea squirt</name>
    <dbReference type="NCBI Taxonomy" id="51511"/>
    <lineage>
        <taxon>Eukaryota</taxon>
        <taxon>Metazoa</taxon>
        <taxon>Chordata</taxon>
        <taxon>Tunicata</taxon>
        <taxon>Ascidiacea</taxon>
        <taxon>Phlebobranchia</taxon>
        <taxon>Cionidae</taxon>
        <taxon>Ciona</taxon>
    </lineage>
</organism>
<dbReference type="SUPFAM" id="SSF53383">
    <property type="entry name" value="PLP-dependent transferases"/>
    <property type="match status" value="1"/>
</dbReference>
<evidence type="ECO:0000313" key="5">
    <source>
        <dbReference type="Proteomes" id="UP000007875"/>
    </source>
</evidence>
<dbReference type="PANTHER" id="PTHR42735:SF9">
    <property type="entry name" value="SPHINGOSINE-1-PHOSPHATE LYASE"/>
    <property type="match status" value="1"/>
</dbReference>
<dbReference type="InterPro" id="IPR015424">
    <property type="entry name" value="PyrdxlP-dep_Trfase"/>
</dbReference>
<dbReference type="InterPro" id="IPR050477">
    <property type="entry name" value="GrpII_AminoAcid_Decarb"/>
</dbReference>
<dbReference type="InParanoid" id="H2Z2C0"/>
<protein>
    <recommendedName>
        <fullName evidence="6">Sphingosine-1-phosphate lyase</fullName>
    </recommendedName>
</protein>
<dbReference type="eggNOG" id="KOG1383">
    <property type="taxonomic scope" value="Eukaryota"/>
</dbReference>
<keyword evidence="3" id="KW-0456">Lyase</keyword>
<reference evidence="4" key="3">
    <citation type="submission" date="2025-09" db="UniProtKB">
        <authorList>
            <consortium name="Ensembl"/>
        </authorList>
    </citation>
    <scope>IDENTIFICATION</scope>
</reference>
<evidence type="ECO:0000256" key="3">
    <source>
        <dbReference type="ARBA" id="ARBA00023239"/>
    </source>
</evidence>
<comment type="cofactor">
    <cofactor evidence="1">
        <name>pyridoxal 5'-phosphate</name>
        <dbReference type="ChEBI" id="CHEBI:597326"/>
    </cofactor>
</comment>
<dbReference type="OMA" id="YLETFMH"/>
<dbReference type="STRING" id="51511.ENSCSAVP00000011732"/>
<dbReference type="HOGENOM" id="CLU_1002990_0_0_1"/>
<dbReference type="InterPro" id="IPR015421">
    <property type="entry name" value="PyrdxlP-dep_Trfase_major"/>
</dbReference>
<evidence type="ECO:0000256" key="2">
    <source>
        <dbReference type="ARBA" id="ARBA00022898"/>
    </source>
</evidence>
<dbReference type="PANTHER" id="PTHR42735">
    <property type="match status" value="1"/>
</dbReference>
<dbReference type="Ensembl" id="ENSCSAVT00000011869.1">
    <property type="protein sequence ID" value="ENSCSAVP00000011732.1"/>
    <property type="gene ID" value="ENSCSAVG00000006881.1"/>
</dbReference>
<dbReference type="Gene3D" id="3.40.640.10">
    <property type="entry name" value="Type I PLP-dependent aspartate aminotransferase-like (Major domain)"/>
    <property type="match status" value="1"/>
</dbReference>
<reference evidence="5" key="1">
    <citation type="submission" date="2003-08" db="EMBL/GenBank/DDBJ databases">
        <authorList>
            <person name="Birren B."/>
            <person name="Nusbaum C."/>
            <person name="Abebe A."/>
            <person name="Abouelleil A."/>
            <person name="Adekoya E."/>
            <person name="Ait-zahra M."/>
            <person name="Allen N."/>
            <person name="Allen T."/>
            <person name="An P."/>
            <person name="Anderson M."/>
            <person name="Anderson S."/>
            <person name="Arachchi H."/>
            <person name="Armbruster J."/>
            <person name="Bachantsang P."/>
            <person name="Baldwin J."/>
            <person name="Barry A."/>
            <person name="Bayul T."/>
            <person name="Blitshsteyn B."/>
            <person name="Bloom T."/>
            <person name="Blye J."/>
            <person name="Boguslavskiy L."/>
            <person name="Borowsky M."/>
            <person name="Boukhgalter B."/>
            <person name="Brunache A."/>
            <person name="Butler J."/>
            <person name="Calixte N."/>
            <person name="Calvo S."/>
            <person name="Camarata J."/>
            <person name="Campo K."/>
            <person name="Chang J."/>
            <person name="Cheshatsang Y."/>
            <person name="Citroen M."/>
            <person name="Collymore A."/>
            <person name="Considine T."/>
            <person name="Cook A."/>
            <person name="Cooke P."/>
            <person name="Corum B."/>
            <person name="Cuomo C."/>
            <person name="David R."/>
            <person name="Dawoe T."/>
            <person name="Degray S."/>
            <person name="Dodge S."/>
            <person name="Dooley K."/>
            <person name="Dorje P."/>
            <person name="Dorjee K."/>
            <person name="Dorris L."/>
            <person name="Duffey N."/>
            <person name="Dupes A."/>
            <person name="Elkins T."/>
            <person name="Engels R."/>
            <person name="Erickson J."/>
            <person name="Farina A."/>
            <person name="Faro S."/>
            <person name="Ferreira P."/>
            <person name="Fischer H."/>
            <person name="Fitzgerald M."/>
            <person name="Foley K."/>
            <person name="Gage D."/>
            <person name="Galagan J."/>
            <person name="Gearin G."/>
            <person name="Gnerre S."/>
            <person name="Gnirke A."/>
            <person name="Goyette A."/>
            <person name="Graham J."/>
            <person name="Grandbois E."/>
            <person name="Gyaltsen K."/>
            <person name="Hafez N."/>
            <person name="Hagopian D."/>
            <person name="Hagos B."/>
            <person name="Hall J."/>
            <person name="Hatcher B."/>
            <person name="Heller A."/>
            <person name="Higgins H."/>
            <person name="Honan T."/>
            <person name="Horn A."/>
            <person name="Houde N."/>
            <person name="Hughes L."/>
            <person name="Hulme W."/>
            <person name="Husby E."/>
            <person name="Iliev I."/>
            <person name="Jaffe D."/>
            <person name="Jones C."/>
            <person name="Kamal M."/>
            <person name="Kamat A."/>
            <person name="Kamvysselis M."/>
            <person name="Karlsson E."/>
            <person name="Kells C."/>
            <person name="Kieu A."/>
            <person name="Kisner P."/>
            <person name="Kodira C."/>
            <person name="Kulbokas E."/>
            <person name="Labutti K."/>
            <person name="Lama D."/>
            <person name="Landers T."/>
            <person name="Leger J."/>
            <person name="Levine S."/>
            <person name="Lewis D."/>
            <person name="Lewis T."/>
            <person name="Lindblad-toh K."/>
            <person name="Liu X."/>
            <person name="Lokyitsang T."/>
            <person name="Lokyitsang Y."/>
            <person name="Lucien O."/>
            <person name="Lui A."/>
            <person name="Ma L.J."/>
            <person name="Mabbitt R."/>
            <person name="Macdonald J."/>
            <person name="Maclean C."/>
            <person name="Major J."/>
            <person name="Manning J."/>
            <person name="Marabella R."/>
            <person name="Maru K."/>
            <person name="Matthews C."/>
            <person name="Mauceli E."/>
            <person name="Mccarthy M."/>
            <person name="Mcdonough S."/>
            <person name="Mcghee T."/>
            <person name="Meldrim J."/>
            <person name="Meneus L."/>
            <person name="Mesirov J."/>
            <person name="Mihalev A."/>
            <person name="Mihova T."/>
            <person name="Mikkelsen T."/>
            <person name="Mlenga V."/>
            <person name="Moru K."/>
            <person name="Mozes J."/>
            <person name="Mulrain L."/>
            <person name="Munson G."/>
            <person name="Naylor J."/>
            <person name="Newes C."/>
            <person name="Nguyen C."/>
            <person name="Nguyen N."/>
            <person name="Nguyen T."/>
            <person name="Nicol R."/>
            <person name="Nielsen C."/>
            <person name="Nizzari M."/>
            <person name="Norbu C."/>
            <person name="Norbu N."/>
            <person name="O'donnell P."/>
            <person name="Okoawo O."/>
            <person name="O'leary S."/>
            <person name="Omotosho B."/>
            <person name="O'neill K."/>
            <person name="Osman S."/>
            <person name="Parker S."/>
            <person name="Perrin D."/>
            <person name="Phunkhang P."/>
            <person name="Piqani B."/>
            <person name="Purcell S."/>
            <person name="Rachupka T."/>
            <person name="Ramasamy U."/>
            <person name="Rameau R."/>
            <person name="Ray V."/>
            <person name="Raymond C."/>
            <person name="Retta R."/>
            <person name="Richardson S."/>
            <person name="Rise C."/>
            <person name="Rodriguez J."/>
            <person name="Rogers J."/>
            <person name="Rogov P."/>
            <person name="Rutman M."/>
            <person name="Schupbach R."/>
            <person name="Seaman C."/>
            <person name="Settipalli S."/>
            <person name="Sharpe T."/>
            <person name="Sheridan J."/>
            <person name="Sherpa N."/>
            <person name="Shi J."/>
            <person name="Smirnov S."/>
            <person name="Smith C."/>
            <person name="Sougnez C."/>
            <person name="Spencer B."/>
            <person name="Stalker J."/>
            <person name="Stange-thomann N."/>
            <person name="Stavropoulos S."/>
            <person name="Stetson K."/>
            <person name="Stone C."/>
            <person name="Stone S."/>
            <person name="Stubbs M."/>
            <person name="Talamas J."/>
            <person name="Tchuinga P."/>
            <person name="Tenzing P."/>
            <person name="Tesfaye S."/>
            <person name="Theodore J."/>
            <person name="Thoulutsang Y."/>
            <person name="Topham K."/>
            <person name="Towey S."/>
            <person name="Tsamla T."/>
            <person name="Tsomo N."/>
            <person name="Vallee D."/>
            <person name="Vassiliev H."/>
            <person name="Venkataraman V."/>
            <person name="Vinson J."/>
            <person name="Vo A."/>
            <person name="Wade C."/>
            <person name="Wang S."/>
            <person name="Wangchuk T."/>
            <person name="Wangdi T."/>
            <person name="Whittaker C."/>
            <person name="Wilkinson J."/>
            <person name="Wu Y."/>
            <person name="Wyman D."/>
            <person name="Yadav S."/>
            <person name="Yang S."/>
            <person name="Yang X."/>
            <person name="Yeager S."/>
            <person name="Yee E."/>
            <person name="Young G."/>
            <person name="Zainoun J."/>
            <person name="Zembeck L."/>
            <person name="Zimmer A."/>
            <person name="Zody M."/>
            <person name="Lander E."/>
        </authorList>
    </citation>
    <scope>NUCLEOTIDE SEQUENCE [LARGE SCALE GENOMIC DNA]</scope>
</reference>
<dbReference type="Proteomes" id="UP000007875">
    <property type="component" value="Unassembled WGS sequence"/>
</dbReference>
<sequence>MVFSAAVCALSWFPTIIASLVVVHFVDVFLKNGAAGLFKSIANAILLLPGMGAVVKSFTKKEIVCFMEKSFTGDKKTQGQLIPIPEKGVSIDELQQQLTELKDGNKDLSEEGRLFAYVYTSHGPRFQLQIEAFKMFSDLSLELENEAHVSIVKSYLETFMHDNALNPLVFPALRKFENEVVSMTASMLHGDAAVVGSVTSGGTESILMAMKTYRDMARALRPSVKNPNVIAPATIHPAFEKAAHYFNIKIKHVPVSQTTFTPDMNRYESEIDSDTILL</sequence>
<evidence type="ECO:0008006" key="6">
    <source>
        <dbReference type="Google" id="ProtNLM"/>
    </source>
</evidence>
<dbReference type="GeneTree" id="ENSGT00390000000046"/>
<keyword evidence="2" id="KW-0663">Pyridoxal phosphate</keyword>
<dbReference type="AlphaFoldDB" id="H2Z2C0"/>
<evidence type="ECO:0000313" key="4">
    <source>
        <dbReference type="Ensembl" id="ENSCSAVP00000011732.1"/>
    </source>
</evidence>
<proteinExistence type="predicted"/>